<dbReference type="Gene3D" id="1.20.1160.20">
    <property type="match status" value="1"/>
</dbReference>
<comment type="caution">
    <text evidence="7">The sequence shown here is derived from an EMBL/GenBank/DDBJ whole genome shotgun (WGS) entry which is preliminary data.</text>
</comment>
<dbReference type="Pfam" id="PF21219">
    <property type="entry name" value="USH1C_N"/>
    <property type="match status" value="1"/>
</dbReference>
<dbReference type="GO" id="GO:0002093">
    <property type="term" value="P:auditory receptor cell morphogenesis"/>
    <property type="evidence" value="ECO:0007669"/>
    <property type="project" value="TreeGrafter"/>
</dbReference>
<evidence type="ECO:0000259" key="6">
    <source>
        <dbReference type="PROSITE" id="PS50106"/>
    </source>
</evidence>
<dbReference type="EMBL" id="MCFN01000461">
    <property type="protein sequence ID" value="OXB58556.1"/>
    <property type="molecule type" value="Genomic_DNA"/>
</dbReference>
<feature type="domain" description="PDZ" evidence="6">
    <location>
        <begin position="213"/>
        <end position="282"/>
    </location>
</feature>
<gene>
    <name evidence="7" type="ORF">ASZ78_002444</name>
</gene>
<accession>A0A226MTC0</accession>
<dbReference type="Pfam" id="PF00595">
    <property type="entry name" value="PDZ"/>
    <property type="match status" value="3"/>
</dbReference>
<dbReference type="AlphaFoldDB" id="A0A226MTC0"/>
<dbReference type="InterPro" id="IPR051844">
    <property type="entry name" value="USH2_Complex_Protein"/>
</dbReference>
<feature type="region of interest" description="Disordered" evidence="5">
    <location>
        <begin position="393"/>
        <end position="423"/>
    </location>
</feature>
<evidence type="ECO:0000256" key="1">
    <source>
        <dbReference type="ARBA" id="ARBA00004316"/>
    </source>
</evidence>
<reference evidence="7 8" key="1">
    <citation type="submission" date="2016-07" db="EMBL/GenBank/DDBJ databases">
        <title>Disparate Historic Effective Population Sizes Predicted by Modern Levels of Genome Diversity for the Scaled Quail (Callipepla squamata) and the Northern Bobwhite (Colinus virginianus): Inferences from First and Second Generation Draft Genome Assemblies for Sympatric New World Quail.</title>
        <authorList>
            <person name="Oldeschulte D.L."/>
            <person name="Halley Y.A."/>
            <person name="Bhattarai E.K."/>
            <person name="Brashear W.A."/>
            <person name="Hill J."/>
            <person name="Metz R.P."/>
            <person name="Johnson C.D."/>
            <person name="Rollins D."/>
            <person name="Peterson M.J."/>
            <person name="Bickhart D.M."/>
            <person name="Decker J.E."/>
            <person name="Seabury C.M."/>
        </authorList>
    </citation>
    <scope>NUCLEOTIDE SEQUENCE [LARGE SCALE GENOMIC DNA]</scope>
    <source>
        <strain evidence="7 8">Texas</strain>
        <tissue evidence="7">Leg muscle</tissue>
    </source>
</reference>
<dbReference type="OrthoDB" id="7734647at2759"/>
<dbReference type="Proteomes" id="UP000198323">
    <property type="component" value="Unassembled WGS sequence"/>
</dbReference>
<dbReference type="GO" id="GO:0007605">
    <property type="term" value="P:sensory perception of sound"/>
    <property type="evidence" value="ECO:0007669"/>
    <property type="project" value="TreeGrafter"/>
</dbReference>
<dbReference type="STRING" id="9009.A0A226MTC0"/>
<dbReference type="InterPro" id="IPR030237">
    <property type="entry name" value="Harmonin_N"/>
</dbReference>
<dbReference type="InterPro" id="IPR036034">
    <property type="entry name" value="PDZ_sf"/>
</dbReference>
<dbReference type="FunFam" id="1.20.1160.20:FF:000001">
    <property type="entry name" value="harmonin isoform X1"/>
    <property type="match status" value="1"/>
</dbReference>
<protein>
    <recommendedName>
        <fullName evidence="6">PDZ domain-containing protein</fullName>
    </recommendedName>
</protein>
<dbReference type="SUPFAM" id="SSF50156">
    <property type="entry name" value="PDZ domain-like"/>
    <property type="match status" value="3"/>
</dbReference>
<keyword evidence="8" id="KW-1185">Reference proteome</keyword>
<sequence length="805" mass="92127">MERRVAREFRHKRLLTFCTFDVCGDSIRFTVLHLDFQVNLLIDNEAEKDYLYDVLRMYHQSMNLPVLVGDLKLVINEPSRLPLFDAIRPLIPLKHQVEYDQLTPKRSRKLKEVRLDRLHPEGLGISVRGGAEFSCGLFISQLVKGGQADNVGLQVGDEIVRINGYSISSCTHEEVINLIRTKKIVSIKVRHVGMIPVKSSADEPLKWQYVDQFVSDSGEGKGSIAGLASSGGRDSKEKKVFISLIGTKGMGCRWVGDQIVEVNGVDFSNVDHKEAVRVLKSSRTLTISVVAGAGKELFMTEEERQREAHLREQERQELMHQKRLALETNKIIKEQQEKERLRKMELSQKAAEEEERYRREIEQYSSQVILIAIEVPETMNRITAEEEKFKKEWEEDWGPKEPPKPLKTVTAEVHPAPRSKPKIDFEGFAHDQLETDDMDEVITKQNKQKQLFLYLFVAFGWFYRYEGKFPTIRKKGKERKKSKSDSFCEQKKNKKEMEFEQRLAKEKEGMLEKEKQLKINRLVQEVSETEREDLEESEKVQHWVERLCQTRLEQISSVENESPEVKCWLFYLLHKLRITLRIEYLAFMQVKAKTKEDFLLSTKKVLLIVIKMQFAPSPPTQRHPGVPIISKPVMLHPDPNVMVRPTIKSEALGFQKYLEDFDPHSMFTPEQIVGKDVRLLRIKKEGSLDLAVEGGIDSPVGKIVVSAIYEGGAADKHGGIVKGDEILAVNGKIVIDCRLAEAQATLSNAWNMGGDWIDLVIAVSPPKEYDDEIPAVPTSAVSPNTHRKVFEGSAPVYRQGYLLQL</sequence>
<evidence type="ECO:0000256" key="5">
    <source>
        <dbReference type="SAM" id="MobiDB-lite"/>
    </source>
</evidence>
<evidence type="ECO:0000313" key="8">
    <source>
        <dbReference type="Proteomes" id="UP000198323"/>
    </source>
</evidence>
<dbReference type="PANTHER" id="PTHR23116:SF36">
    <property type="entry name" value="HARMONIN"/>
    <property type="match status" value="1"/>
</dbReference>
<dbReference type="GO" id="GO:0001917">
    <property type="term" value="C:photoreceptor inner segment"/>
    <property type="evidence" value="ECO:0007669"/>
    <property type="project" value="TreeGrafter"/>
</dbReference>
<dbReference type="CDD" id="cd07353">
    <property type="entry name" value="harmonin_N"/>
    <property type="match status" value="1"/>
</dbReference>
<evidence type="ECO:0000313" key="7">
    <source>
        <dbReference type="EMBL" id="OXB58556.1"/>
    </source>
</evidence>
<feature type="domain" description="PDZ" evidence="6">
    <location>
        <begin position="676"/>
        <end position="749"/>
    </location>
</feature>
<dbReference type="CDD" id="cd06739">
    <property type="entry name" value="PDZ3_harmonin"/>
    <property type="match status" value="1"/>
</dbReference>
<dbReference type="CDD" id="cd06737">
    <property type="entry name" value="PDZ1_harmonin"/>
    <property type="match status" value="1"/>
</dbReference>
<evidence type="ECO:0000256" key="2">
    <source>
        <dbReference type="ARBA" id="ARBA00022737"/>
    </source>
</evidence>
<keyword evidence="4" id="KW-0175">Coiled coil</keyword>
<feature type="domain" description="PDZ" evidence="6">
    <location>
        <begin position="112"/>
        <end position="180"/>
    </location>
</feature>
<dbReference type="PANTHER" id="PTHR23116">
    <property type="entry name" value="PDZ DOMAIN CONTAINING WHIRLIN AND HARMONIN-RELATED"/>
    <property type="match status" value="1"/>
</dbReference>
<evidence type="ECO:0000256" key="4">
    <source>
        <dbReference type="SAM" id="Coils"/>
    </source>
</evidence>
<dbReference type="FunFam" id="2.30.42.10:FF:000104">
    <property type="entry name" value="harmonin isoform X2"/>
    <property type="match status" value="1"/>
</dbReference>
<feature type="coiled-coil region" evidence="4">
    <location>
        <begin position="324"/>
        <end position="367"/>
    </location>
</feature>
<evidence type="ECO:0000256" key="3">
    <source>
        <dbReference type="ARBA" id="ARBA00023273"/>
    </source>
</evidence>
<dbReference type="GO" id="GO:0005929">
    <property type="term" value="C:cilium"/>
    <property type="evidence" value="ECO:0007669"/>
    <property type="project" value="TreeGrafter"/>
</dbReference>
<dbReference type="InterPro" id="IPR001478">
    <property type="entry name" value="PDZ"/>
</dbReference>
<organism evidence="7 8">
    <name type="scientific">Callipepla squamata</name>
    <name type="common">Scaled quail</name>
    <dbReference type="NCBI Taxonomy" id="9009"/>
    <lineage>
        <taxon>Eukaryota</taxon>
        <taxon>Metazoa</taxon>
        <taxon>Chordata</taxon>
        <taxon>Craniata</taxon>
        <taxon>Vertebrata</taxon>
        <taxon>Euteleostomi</taxon>
        <taxon>Archelosauria</taxon>
        <taxon>Archosauria</taxon>
        <taxon>Dinosauria</taxon>
        <taxon>Saurischia</taxon>
        <taxon>Theropoda</taxon>
        <taxon>Coelurosauria</taxon>
        <taxon>Aves</taxon>
        <taxon>Neognathae</taxon>
        <taxon>Galloanserae</taxon>
        <taxon>Galliformes</taxon>
        <taxon>Odontophoridae</taxon>
        <taxon>Callipepla</taxon>
    </lineage>
</organism>
<feature type="compositionally biased region" description="Basic and acidic residues" evidence="5">
    <location>
        <begin position="393"/>
        <end position="404"/>
    </location>
</feature>
<dbReference type="GO" id="GO:0032426">
    <property type="term" value="C:stereocilium tip"/>
    <property type="evidence" value="ECO:0007669"/>
    <property type="project" value="TreeGrafter"/>
</dbReference>
<proteinExistence type="predicted"/>
<dbReference type="FunFam" id="2.30.42.10:FF:000062">
    <property type="entry name" value="harmonin isoform X1"/>
    <property type="match status" value="1"/>
</dbReference>
<dbReference type="Gene3D" id="2.30.42.10">
    <property type="match status" value="3"/>
</dbReference>
<dbReference type="GO" id="GO:0046549">
    <property type="term" value="P:retinal cone cell development"/>
    <property type="evidence" value="ECO:0007669"/>
    <property type="project" value="TreeGrafter"/>
</dbReference>
<dbReference type="SMART" id="SM00228">
    <property type="entry name" value="PDZ"/>
    <property type="match status" value="3"/>
</dbReference>
<keyword evidence="3" id="KW-0966">Cell projection</keyword>
<dbReference type="PROSITE" id="PS50106">
    <property type="entry name" value="PDZ"/>
    <property type="match status" value="3"/>
</dbReference>
<comment type="subcellular location">
    <subcellularLocation>
        <location evidence="1">Cell projection</location>
    </subcellularLocation>
</comment>
<dbReference type="GO" id="GO:0005886">
    <property type="term" value="C:plasma membrane"/>
    <property type="evidence" value="ECO:0007669"/>
    <property type="project" value="TreeGrafter"/>
</dbReference>
<name>A0A226MTC0_CALSU</name>
<dbReference type="GO" id="GO:0002142">
    <property type="term" value="C:stereocilia ankle link complex"/>
    <property type="evidence" value="ECO:0007669"/>
    <property type="project" value="TreeGrafter"/>
</dbReference>
<keyword evidence="2" id="KW-0677">Repeat</keyword>
<dbReference type="GO" id="GO:0060122">
    <property type="term" value="P:inner ear receptor cell stereocilium organization"/>
    <property type="evidence" value="ECO:0007669"/>
    <property type="project" value="TreeGrafter"/>
</dbReference>